<evidence type="ECO:0000259" key="1">
    <source>
        <dbReference type="PROSITE" id="PS50090"/>
    </source>
</evidence>
<proteinExistence type="predicted"/>
<evidence type="ECO:0000313" key="4">
    <source>
        <dbReference type="Proteomes" id="UP001470230"/>
    </source>
</evidence>
<dbReference type="InterPro" id="IPR001005">
    <property type="entry name" value="SANT/Myb"/>
</dbReference>
<dbReference type="PANTHER" id="PTHR45614">
    <property type="entry name" value="MYB PROTEIN-RELATED"/>
    <property type="match status" value="1"/>
</dbReference>
<dbReference type="InterPro" id="IPR017930">
    <property type="entry name" value="Myb_dom"/>
</dbReference>
<evidence type="ECO:0008006" key="5">
    <source>
        <dbReference type="Google" id="ProtNLM"/>
    </source>
</evidence>
<dbReference type="Gene3D" id="1.10.10.60">
    <property type="entry name" value="Homeodomain-like"/>
    <property type="match status" value="2"/>
</dbReference>
<dbReference type="Proteomes" id="UP001470230">
    <property type="component" value="Unassembled WGS sequence"/>
</dbReference>
<accession>A0ABR2H767</accession>
<dbReference type="InterPro" id="IPR050560">
    <property type="entry name" value="MYB_TF"/>
</dbReference>
<reference evidence="3 4" key="1">
    <citation type="submission" date="2024-04" db="EMBL/GenBank/DDBJ databases">
        <title>Tritrichomonas musculus Genome.</title>
        <authorList>
            <person name="Alves-Ferreira E."/>
            <person name="Grigg M."/>
            <person name="Lorenzi H."/>
            <person name="Galac M."/>
        </authorList>
    </citation>
    <scope>NUCLEOTIDE SEQUENCE [LARGE SCALE GENOMIC DNA]</scope>
    <source>
        <strain evidence="3 4">EAF2021</strain>
    </source>
</reference>
<gene>
    <name evidence="3" type="ORF">M9Y10_026257</name>
</gene>
<feature type="domain" description="Myb-like" evidence="1">
    <location>
        <begin position="64"/>
        <end position="114"/>
    </location>
</feature>
<organism evidence="3 4">
    <name type="scientific">Tritrichomonas musculus</name>
    <dbReference type="NCBI Taxonomy" id="1915356"/>
    <lineage>
        <taxon>Eukaryota</taxon>
        <taxon>Metamonada</taxon>
        <taxon>Parabasalia</taxon>
        <taxon>Tritrichomonadida</taxon>
        <taxon>Tritrichomonadidae</taxon>
        <taxon>Tritrichomonas</taxon>
    </lineage>
</organism>
<keyword evidence="4" id="KW-1185">Reference proteome</keyword>
<dbReference type="EMBL" id="JAPFFF010000039">
    <property type="protein sequence ID" value="KAK8842040.1"/>
    <property type="molecule type" value="Genomic_DNA"/>
</dbReference>
<evidence type="ECO:0000313" key="3">
    <source>
        <dbReference type="EMBL" id="KAK8842040.1"/>
    </source>
</evidence>
<dbReference type="SUPFAM" id="SSF46689">
    <property type="entry name" value="Homeodomain-like"/>
    <property type="match status" value="1"/>
</dbReference>
<dbReference type="Pfam" id="PF13921">
    <property type="entry name" value="Myb_DNA-bind_6"/>
    <property type="match status" value="1"/>
</dbReference>
<dbReference type="CDD" id="cd00167">
    <property type="entry name" value="SANT"/>
    <property type="match status" value="2"/>
</dbReference>
<dbReference type="PROSITE" id="PS50090">
    <property type="entry name" value="MYB_LIKE"/>
    <property type="match status" value="2"/>
</dbReference>
<sequence>MNERQSLGRLAGPLSKKVKFTRAEDIKLKDLVNKYSTNNWKLIAKELPPRTPRQCRERWNNYIDPSLSQEPWTQEEDEILIRIHDQFGNHWKQIESYLPNRSKNSIKKRWTTLNAGEPQQNSPISEFNDGPSSLLKKLPFVFMDPNNMNLPPPPRTLVESNIIYTATQPQYPIVTSFPQETIFIQKEYPQIINPILTLTLPQQIQPIQFPQPQPPPFFICNNKSNFTIL</sequence>
<dbReference type="PANTHER" id="PTHR45614:SF69">
    <property type="entry name" value="CHROMOSOME UNDETERMINED SCAFFOLD_38, WHOLE GENOME SHOTGUN SEQUENCE"/>
    <property type="match status" value="1"/>
</dbReference>
<protein>
    <recommendedName>
        <fullName evidence="5">Myb-like DNA-binding domain containing protein</fullName>
    </recommendedName>
</protein>
<name>A0ABR2H767_9EUKA</name>
<comment type="caution">
    <text evidence="3">The sequence shown here is derived from an EMBL/GenBank/DDBJ whole genome shotgun (WGS) entry which is preliminary data.</text>
</comment>
<dbReference type="SMART" id="SM00717">
    <property type="entry name" value="SANT"/>
    <property type="match status" value="2"/>
</dbReference>
<feature type="domain" description="HTH myb-type" evidence="2">
    <location>
        <begin position="71"/>
        <end position="117"/>
    </location>
</feature>
<dbReference type="PROSITE" id="PS51294">
    <property type="entry name" value="HTH_MYB"/>
    <property type="match status" value="2"/>
</dbReference>
<evidence type="ECO:0000259" key="2">
    <source>
        <dbReference type="PROSITE" id="PS51294"/>
    </source>
</evidence>
<dbReference type="InterPro" id="IPR009057">
    <property type="entry name" value="Homeodomain-like_sf"/>
</dbReference>
<feature type="domain" description="HTH myb-type" evidence="2">
    <location>
        <begin position="16"/>
        <end position="67"/>
    </location>
</feature>
<feature type="domain" description="Myb-like" evidence="1">
    <location>
        <begin position="12"/>
        <end position="63"/>
    </location>
</feature>